<dbReference type="InterPro" id="IPR000620">
    <property type="entry name" value="EamA_dom"/>
</dbReference>
<feature type="transmembrane region" description="Helical" evidence="6">
    <location>
        <begin position="179"/>
        <end position="196"/>
    </location>
</feature>
<dbReference type="EMBL" id="FPAS01000001">
    <property type="protein sequence ID" value="SFT36651.1"/>
    <property type="molecule type" value="Genomic_DNA"/>
</dbReference>
<dbReference type="InterPro" id="IPR051258">
    <property type="entry name" value="Diverse_Substrate_Transporter"/>
</dbReference>
<keyword evidence="2" id="KW-1003">Cell membrane</keyword>
<evidence type="ECO:0000256" key="4">
    <source>
        <dbReference type="ARBA" id="ARBA00022989"/>
    </source>
</evidence>
<comment type="subcellular location">
    <subcellularLocation>
        <location evidence="1">Cell membrane</location>
        <topology evidence="1">Multi-pass membrane protein</topology>
    </subcellularLocation>
</comment>
<evidence type="ECO:0000256" key="5">
    <source>
        <dbReference type="ARBA" id="ARBA00023136"/>
    </source>
</evidence>
<feature type="transmembrane region" description="Helical" evidence="6">
    <location>
        <begin position="31"/>
        <end position="52"/>
    </location>
</feature>
<feature type="transmembrane region" description="Helical" evidence="6">
    <location>
        <begin position="91"/>
        <end position="111"/>
    </location>
</feature>
<evidence type="ECO:0000256" key="1">
    <source>
        <dbReference type="ARBA" id="ARBA00004651"/>
    </source>
</evidence>
<reference evidence="8 9" key="1">
    <citation type="submission" date="2016-10" db="EMBL/GenBank/DDBJ databases">
        <authorList>
            <person name="de Groot N.N."/>
        </authorList>
    </citation>
    <scope>NUCLEOTIDE SEQUENCE [LARGE SCALE GENOMIC DNA]</scope>
    <source>
        <strain evidence="8 9">CGMCC 1.7005</strain>
    </source>
</reference>
<keyword evidence="3 6" id="KW-0812">Transmembrane</keyword>
<dbReference type="Proteomes" id="UP000236454">
    <property type="component" value="Unassembled WGS sequence"/>
</dbReference>
<protein>
    <submittedName>
        <fullName evidence="8">Threonine/homoserine efflux transporter RhtA</fullName>
    </submittedName>
</protein>
<evidence type="ECO:0000256" key="6">
    <source>
        <dbReference type="SAM" id="Phobius"/>
    </source>
</evidence>
<evidence type="ECO:0000313" key="9">
    <source>
        <dbReference type="Proteomes" id="UP000236454"/>
    </source>
</evidence>
<gene>
    <name evidence="8" type="ORF">SAMN05216474_0138</name>
</gene>
<feature type="domain" description="EamA" evidence="7">
    <location>
        <begin position="147"/>
        <end position="280"/>
    </location>
</feature>
<dbReference type="Pfam" id="PF00892">
    <property type="entry name" value="EamA"/>
    <property type="match status" value="2"/>
</dbReference>
<evidence type="ECO:0000259" key="7">
    <source>
        <dbReference type="Pfam" id="PF00892"/>
    </source>
</evidence>
<feature type="transmembrane region" description="Helical" evidence="6">
    <location>
        <begin position="148"/>
        <end position="167"/>
    </location>
</feature>
<feature type="transmembrane region" description="Helical" evidence="6">
    <location>
        <begin position="263"/>
        <end position="281"/>
    </location>
</feature>
<feature type="domain" description="EamA" evidence="7">
    <location>
        <begin position="5"/>
        <end position="133"/>
    </location>
</feature>
<keyword evidence="5 6" id="KW-0472">Membrane</keyword>
<keyword evidence="9" id="KW-1185">Reference proteome</keyword>
<feature type="transmembrane region" description="Helical" evidence="6">
    <location>
        <begin position="208"/>
        <end position="226"/>
    </location>
</feature>
<evidence type="ECO:0000313" key="8">
    <source>
        <dbReference type="EMBL" id="SFT36651.1"/>
    </source>
</evidence>
<organism evidence="8 9">
    <name type="scientific">Lishizhenia tianjinensis</name>
    <dbReference type="NCBI Taxonomy" id="477690"/>
    <lineage>
        <taxon>Bacteria</taxon>
        <taxon>Pseudomonadati</taxon>
        <taxon>Bacteroidota</taxon>
        <taxon>Flavobacteriia</taxon>
        <taxon>Flavobacteriales</taxon>
        <taxon>Crocinitomicaceae</taxon>
        <taxon>Lishizhenia</taxon>
    </lineage>
</organism>
<name>A0A1I6XEX4_9FLAO</name>
<dbReference type="RefSeq" id="WP_244526172.1">
    <property type="nucleotide sequence ID" value="NZ_FPAS01000001.1"/>
</dbReference>
<sequence>MEKLKGSLYVGLAAASYGVLASIVKYANIHGVHMSLLTGGQFFFGLLLLFFLQRREKTSPSLKDKRSLLLYGLSFGATSIFYYVSLLYIPVSLAIILLMQAIWMGVVLEIIQHKKLEVKKIFGALLAILGTLFAADIFDVSTRLDAKGILFGVLAAMSYTCNMYASNKVAPHAGNLKRSFYFILGGSITVISYWNLDLIHYFSVQDFLIWGIPLALFGTIIPPILFTMGMPKIGTGLGGIISSFEIPVSLACAYFILGEKLNLLQWLGVLIILFSILLINLNKKA</sequence>
<accession>A0A1I6XEX4</accession>
<evidence type="ECO:0000256" key="3">
    <source>
        <dbReference type="ARBA" id="ARBA00022692"/>
    </source>
</evidence>
<proteinExistence type="predicted"/>
<feature type="transmembrane region" description="Helical" evidence="6">
    <location>
        <begin position="68"/>
        <end position="85"/>
    </location>
</feature>
<keyword evidence="4 6" id="KW-1133">Transmembrane helix</keyword>
<feature type="transmembrane region" description="Helical" evidence="6">
    <location>
        <begin position="233"/>
        <end position="257"/>
    </location>
</feature>
<dbReference type="GO" id="GO:0005886">
    <property type="term" value="C:plasma membrane"/>
    <property type="evidence" value="ECO:0007669"/>
    <property type="project" value="UniProtKB-SubCell"/>
</dbReference>
<dbReference type="SUPFAM" id="SSF103481">
    <property type="entry name" value="Multidrug resistance efflux transporter EmrE"/>
    <property type="match status" value="2"/>
</dbReference>
<dbReference type="PANTHER" id="PTHR42920:SF5">
    <property type="entry name" value="EAMA DOMAIN-CONTAINING PROTEIN"/>
    <property type="match status" value="1"/>
</dbReference>
<evidence type="ECO:0000256" key="2">
    <source>
        <dbReference type="ARBA" id="ARBA00022475"/>
    </source>
</evidence>
<dbReference type="InterPro" id="IPR037185">
    <property type="entry name" value="EmrE-like"/>
</dbReference>
<dbReference type="STRING" id="477690.SAMN05216474_0138"/>
<feature type="transmembrane region" description="Helical" evidence="6">
    <location>
        <begin position="123"/>
        <end position="142"/>
    </location>
</feature>
<dbReference type="AlphaFoldDB" id="A0A1I6XEX4"/>
<dbReference type="PANTHER" id="PTHR42920">
    <property type="entry name" value="OS03G0707200 PROTEIN-RELATED"/>
    <property type="match status" value="1"/>
</dbReference>